<gene>
    <name evidence="3" type="ORF">J2Z49_002256</name>
</gene>
<reference evidence="3 4" key="1">
    <citation type="submission" date="2023-07" db="EMBL/GenBank/DDBJ databases">
        <title>Genomic Encyclopedia of Type Strains, Phase IV (KMG-IV): sequencing the most valuable type-strain genomes for metagenomic binning, comparative biology and taxonomic classification.</title>
        <authorList>
            <person name="Goeker M."/>
        </authorList>
    </citation>
    <scope>NUCLEOTIDE SEQUENCE [LARGE SCALE GENOMIC DNA]</scope>
    <source>
        <strain evidence="3 4">DSM 12396</strain>
    </source>
</reference>
<keyword evidence="4" id="KW-1185">Reference proteome</keyword>
<organism evidence="3 4">
    <name type="scientific">Desulfofundulus luciae</name>
    <dbReference type="NCBI Taxonomy" id="74702"/>
    <lineage>
        <taxon>Bacteria</taxon>
        <taxon>Bacillati</taxon>
        <taxon>Bacillota</taxon>
        <taxon>Clostridia</taxon>
        <taxon>Eubacteriales</taxon>
        <taxon>Peptococcaceae</taxon>
        <taxon>Desulfofundulus</taxon>
    </lineage>
</organism>
<dbReference type="Gene3D" id="3.90.350.10">
    <property type="entry name" value="Transposase Inhibitor Protein From Tn5, Chain A, domain 1"/>
    <property type="match status" value="1"/>
</dbReference>
<name>A0ABU0B4E1_9FIRM</name>
<dbReference type="PANTHER" id="PTHR35404:SF8">
    <property type="entry name" value="TRANSPOSASE OF TN10"/>
    <property type="match status" value="1"/>
</dbReference>
<feature type="transmembrane region" description="Helical" evidence="1">
    <location>
        <begin position="270"/>
        <end position="288"/>
    </location>
</feature>
<accession>A0ABU0B4E1</accession>
<keyword evidence="1" id="KW-1133">Transmembrane helix</keyword>
<proteinExistence type="predicted"/>
<evidence type="ECO:0000313" key="4">
    <source>
        <dbReference type="Proteomes" id="UP001225644"/>
    </source>
</evidence>
<sequence length="343" mass="39813">MKTLAVLVYGLLRLPRLGVASLGRALPGPAAEKHRIKRVDRFLGNRRLQVDKCARPLAGAIVGAKERVFVAIDWTDLHDGAHQALVAGVVTRDRALPVWWQVVAKEQLTANQNRIEDRFVAKLRQVLPAHCEVIILADRGFARVSFLQRLEALGFKYVIRAQGNVWVEWESYTGVLSKLKALPGTQKDLGLVYYQKQVRWPVRLVVRFKPGQKEPWLLVTNVVEARAERIADWYARRMEIEEFFRDLKNERAGFRLRGLVLRAAMRYNRLFLLIAYAYYLLTVLGDWAEKRQLHRRLMANTERKRTLGLWRVGYYIFRSWSSGRRGRCPWVFNAWPEIAYSGM</sequence>
<feature type="domain" description="Transposase IS4-like" evidence="2">
    <location>
        <begin position="117"/>
        <end position="264"/>
    </location>
</feature>
<dbReference type="InterPro" id="IPR012337">
    <property type="entry name" value="RNaseH-like_sf"/>
</dbReference>
<keyword evidence="1" id="KW-0812">Transmembrane</keyword>
<keyword evidence="1" id="KW-0472">Membrane</keyword>
<dbReference type="Pfam" id="PF01609">
    <property type="entry name" value="DDE_Tnp_1"/>
    <property type="match status" value="1"/>
</dbReference>
<dbReference type="NCBIfam" id="NF033591">
    <property type="entry name" value="transpos_IS4_2"/>
    <property type="match status" value="1"/>
</dbReference>
<evidence type="ECO:0000256" key="1">
    <source>
        <dbReference type="SAM" id="Phobius"/>
    </source>
</evidence>
<comment type="caution">
    <text evidence="3">The sequence shown here is derived from an EMBL/GenBank/DDBJ whole genome shotgun (WGS) entry which is preliminary data.</text>
</comment>
<protein>
    <recommendedName>
        <fullName evidence="2">Transposase IS4-like domain-containing protein</fullName>
    </recommendedName>
</protein>
<dbReference type="InterPro" id="IPR002559">
    <property type="entry name" value="Transposase_11"/>
</dbReference>
<dbReference type="Proteomes" id="UP001225644">
    <property type="component" value="Unassembled WGS sequence"/>
</dbReference>
<dbReference type="EMBL" id="JAUSUX010000019">
    <property type="protein sequence ID" value="MDQ0287137.1"/>
    <property type="molecule type" value="Genomic_DNA"/>
</dbReference>
<dbReference type="InterPro" id="IPR047658">
    <property type="entry name" value="IS4-like_transpos"/>
</dbReference>
<dbReference type="PANTHER" id="PTHR35404">
    <property type="entry name" value="TRANSPOSASE OF TN10"/>
    <property type="match status" value="1"/>
</dbReference>
<dbReference type="RefSeq" id="WP_307403011.1">
    <property type="nucleotide sequence ID" value="NZ_JAUSUX010000019.1"/>
</dbReference>
<dbReference type="SUPFAM" id="SSF53098">
    <property type="entry name" value="Ribonuclease H-like"/>
    <property type="match status" value="1"/>
</dbReference>
<evidence type="ECO:0000259" key="2">
    <source>
        <dbReference type="Pfam" id="PF01609"/>
    </source>
</evidence>
<evidence type="ECO:0000313" key="3">
    <source>
        <dbReference type="EMBL" id="MDQ0287137.1"/>
    </source>
</evidence>